<dbReference type="RefSeq" id="WP_176068226.1">
    <property type="nucleotide sequence ID" value="NZ_JABWMJ010000003.1"/>
</dbReference>
<keyword evidence="6" id="KW-0067">ATP-binding</keyword>
<dbReference type="CDD" id="cd00075">
    <property type="entry name" value="HATPase"/>
    <property type="match status" value="1"/>
</dbReference>
<evidence type="ECO:0000256" key="1">
    <source>
        <dbReference type="ARBA" id="ARBA00000085"/>
    </source>
</evidence>
<evidence type="ECO:0000313" key="11">
    <source>
        <dbReference type="Proteomes" id="UP000529637"/>
    </source>
</evidence>
<dbReference type="InterPro" id="IPR050351">
    <property type="entry name" value="BphY/WalK/GraS-like"/>
</dbReference>
<dbReference type="InterPro" id="IPR036890">
    <property type="entry name" value="HATPase_C_sf"/>
</dbReference>
<comment type="catalytic activity">
    <reaction evidence="1">
        <text>ATP + protein L-histidine = ADP + protein N-phospho-L-histidine.</text>
        <dbReference type="EC" id="2.7.13.3"/>
    </reaction>
</comment>
<dbReference type="PROSITE" id="PS50109">
    <property type="entry name" value="HIS_KIN"/>
    <property type="match status" value="1"/>
</dbReference>
<dbReference type="InterPro" id="IPR005467">
    <property type="entry name" value="His_kinase_dom"/>
</dbReference>
<dbReference type="GO" id="GO:0007234">
    <property type="term" value="P:osmosensory signaling via phosphorelay pathway"/>
    <property type="evidence" value="ECO:0007669"/>
    <property type="project" value="TreeGrafter"/>
</dbReference>
<dbReference type="PANTHER" id="PTHR42878:SF7">
    <property type="entry name" value="SENSOR HISTIDINE KINASE GLRK"/>
    <property type="match status" value="1"/>
</dbReference>
<accession>A0A7Y6NMH6</accession>
<evidence type="ECO:0000256" key="6">
    <source>
        <dbReference type="ARBA" id="ARBA00022840"/>
    </source>
</evidence>
<feature type="domain" description="Histidine kinase" evidence="9">
    <location>
        <begin position="157"/>
        <end position="376"/>
    </location>
</feature>
<evidence type="ECO:0000256" key="5">
    <source>
        <dbReference type="ARBA" id="ARBA00022777"/>
    </source>
</evidence>
<dbReference type="EMBL" id="JABWMJ010000003">
    <property type="protein sequence ID" value="NUZ05877.1"/>
    <property type="molecule type" value="Genomic_DNA"/>
</dbReference>
<keyword evidence="4" id="KW-0547">Nucleotide-binding</keyword>
<dbReference type="SMART" id="SM00388">
    <property type="entry name" value="HisKA"/>
    <property type="match status" value="1"/>
</dbReference>
<dbReference type="EC" id="2.7.13.3" evidence="2"/>
<dbReference type="Pfam" id="PF02518">
    <property type="entry name" value="HATPase_c"/>
    <property type="match status" value="1"/>
</dbReference>
<dbReference type="CDD" id="cd00082">
    <property type="entry name" value="HisKA"/>
    <property type="match status" value="1"/>
</dbReference>
<sequence length="378" mass="40863">MSLSAFIVAHENEILAEWVAYTRTLLPAASTLSEGVLQEHGRAVLRGVIAEMAVERSAAELTEQSRRTSPAEPESAAAVHGTIRQLVGFDPVQMVAEFRALRASVLRLWSAAPRKGDPQTSVAEIARFNAAVDQALAESVERYSAEVARSRDMFLAILGHDMRGPLSGISMAAELLMVPGLAEPLRLKTAMRIRRAVGAIGHLASDLLEYTRSRLGAGIPVERSPCNLRQICEEALDAARGSHPDRHFESHCEGDLQLQCDARRMAQVLGNLFNNAVQHGASERPIVLEATGGPDAVRVRITNFGAPILEDQLQVIFDPMVQLAPVEGAPTRRGSSHLGLGLYIVREIVRGHGGSVSVTSSEEEGTRFSVELPRVPAE</sequence>
<dbReference type="InterPro" id="IPR036097">
    <property type="entry name" value="HisK_dim/P_sf"/>
</dbReference>
<dbReference type="GO" id="GO:0005524">
    <property type="term" value="F:ATP binding"/>
    <property type="evidence" value="ECO:0007669"/>
    <property type="project" value="UniProtKB-KW"/>
</dbReference>
<dbReference type="Proteomes" id="UP000529637">
    <property type="component" value="Unassembled WGS sequence"/>
</dbReference>
<feature type="region of interest" description="Disordered" evidence="8">
    <location>
        <begin position="355"/>
        <end position="378"/>
    </location>
</feature>
<dbReference type="InterPro" id="IPR003594">
    <property type="entry name" value="HATPase_dom"/>
</dbReference>
<reference evidence="10 11" key="1">
    <citation type="submission" date="2020-06" db="EMBL/GenBank/DDBJ databases">
        <title>Schlegella sp. ID0723 isolated from air conditioner.</title>
        <authorList>
            <person name="Kim D.Y."/>
            <person name="Kim D.-U."/>
        </authorList>
    </citation>
    <scope>NUCLEOTIDE SEQUENCE [LARGE SCALE GENOMIC DNA]</scope>
    <source>
        <strain evidence="10 11">ID0723</strain>
    </source>
</reference>
<keyword evidence="11" id="KW-1185">Reference proteome</keyword>
<dbReference type="GO" id="GO:0000155">
    <property type="term" value="F:phosphorelay sensor kinase activity"/>
    <property type="evidence" value="ECO:0007669"/>
    <property type="project" value="InterPro"/>
</dbReference>
<evidence type="ECO:0000256" key="3">
    <source>
        <dbReference type="ARBA" id="ARBA00022679"/>
    </source>
</evidence>
<evidence type="ECO:0000256" key="2">
    <source>
        <dbReference type="ARBA" id="ARBA00012438"/>
    </source>
</evidence>
<name>A0A7Y6NMH6_9BURK</name>
<dbReference type="PANTHER" id="PTHR42878">
    <property type="entry name" value="TWO-COMPONENT HISTIDINE KINASE"/>
    <property type="match status" value="1"/>
</dbReference>
<dbReference type="Pfam" id="PF00512">
    <property type="entry name" value="HisKA"/>
    <property type="match status" value="1"/>
</dbReference>
<gene>
    <name evidence="10" type="ORF">HQN59_08875</name>
</gene>
<evidence type="ECO:0000256" key="8">
    <source>
        <dbReference type="SAM" id="MobiDB-lite"/>
    </source>
</evidence>
<keyword evidence="3" id="KW-0808">Transferase</keyword>
<keyword evidence="7" id="KW-0902">Two-component regulatory system</keyword>
<proteinExistence type="predicted"/>
<evidence type="ECO:0000256" key="4">
    <source>
        <dbReference type="ARBA" id="ARBA00022741"/>
    </source>
</evidence>
<dbReference type="AlphaFoldDB" id="A0A7Y6NMH6"/>
<keyword evidence="5 10" id="KW-0418">Kinase</keyword>
<dbReference type="InterPro" id="IPR025751">
    <property type="entry name" value="RsbRD_N_dom"/>
</dbReference>
<dbReference type="Gene3D" id="1.10.287.130">
    <property type="match status" value="1"/>
</dbReference>
<evidence type="ECO:0000313" key="10">
    <source>
        <dbReference type="EMBL" id="NUZ05877.1"/>
    </source>
</evidence>
<evidence type="ECO:0000259" key="9">
    <source>
        <dbReference type="PROSITE" id="PS50109"/>
    </source>
</evidence>
<evidence type="ECO:0000256" key="7">
    <source>
        <dbReference type="ARBA" id="ARBA00023012"/>
    </source>
</evidence>
<dbReference type="SUPFAM" id="SSF47384">
    <property type="entry name" value="Homodimeric domain of signal transducing histidine kinase"/>
    <property type="match status" value="1"/>
</dbReference>
<dbReference type="SMART" id="SM00387">
    <property type="entry name" value="HATPase_c"/>
    <property type="match status" value="1"/>
</dbReference>
<dbReference type="GO" id="GO:0000156">
    <property type="term" value="F:phosphorelay response regulator activity"/>
    <property type="evidence" value="ECO:0007669"/>
    <property type="project" value="TreeGrafter"/>
</dbReference>
<dbReference type="GO" id="GO:0030295">
    <property type="term" value="F:protein kinase activator activity"/>
    <property type="evidence" value="ECO:0007669"/>
    <property type="project" value="TreeGrafter"/>
</dbReference>
<dbReference type="Gene3D" id="3.30.565.10">
    <property type="entry name" value="Histidine kinase-like ATPase, C-terminal domain"/>
    <property type="match status" value="1"/>
</dbReference>
<dbReference type="InterPro" id="IPR003661">
    <property type="entry name" value="HisK_dim/P_dom"/>
</dbReference>
<organism evidence="10 11">
    <name type="scientific">Piscinibacter koreensis</name>
    <dbReference type="NCBI Taxonomy" id="2742824"/>
    <lineage>
        <taxon>Bacteria</taxon>
        <taxon>Pseudomonadati</taxon>
        <taxon>Pseudomonadota</taxon>
        <taxon>Betaproteobacteria</taxon>
        <taxon>Burkholderiales</taxon>
        <taxon>Sphaerotilaceae</taxon>
        <taxon>Piscinibacter</taxon>
    </lineage>
</organism>
<dbReference type="SUPFAM" id="SSF55874">
    <property type="entry name" value="ATPase domain of HSP90 chaperone/DNA topoisomerase II/histidine kinase"/>
    <property type="match status" value="1"/>
</dbReference>
<protein>
    <recommendedName>
        <fullName evidence="2">histidine kinase</fullName>
        <ecNumber evidence="2">2.7.13.3</ecNumber>
    </recommendedName>
</protein>
<dbReference type="Pfam" id="PF14361">
    <property type="entry name" value="RsbRD_N"/>
    <property type="match status" value="1"/>
</dbReference>
<comment type="caution">
    <text evidence="10">The sequence shown here is derived from an EMBL/GenBank/DDBJ whole genome shotgun (WGS) entry which is preliminary data.</text>
</comment>